<organism evidence="4 5">
    <name type="scientific">Geodermatophilus maliterrae</name>
    <dbReference type="NCBI Taxonomy" id="3162531"/>
    <lineage>
        <taxon>Bacteria</taxon>
        <taxon>Bacillati</taxon>
        <taxon>Actinomycetota</taxon>
        <taxon>Actinomycetes</taxon>
        <taxon>Geodermatophilales</taxon>
        <taxon>Geodermatophilaceae</taxon>
        <taxon>Geodermatophilus</taxon>
    </lineage>
</organism>
<evidence type="ECO:0000313" key="4">
    <source>
        <dbReference type="EMBL" id="MEX5718061.1"/>
    </source>
</evidence>
<reference evidence="4 5" key="1">
    <citation type="submission" date="2024-06" db="EMBL/GenBank/DDBJ databases">
        <title>Draft genome sequence of Geodermatophilus badlandi, a novel member of the Geodermatophilaceae isolated from badland sedimentary rocks in the Red desert, Wyoming, USA.</title>
        <authorList>
            <person name="Ben Tekaya S."/>
            <person name="Nouioui I."/>
            <person name="Flores G.M."/>
            <person name="Shaal M.N."/>
            <person name="Bredoire F."/>
            <person name="Basile F."/>
            <person name="Van Diepen L."/>
            <person name="Ward N.L."/>
        </authorList>
    </citation>
    <scope>NUCLEOTIDE SEQUENCE [LARGE SCALE GENOMIC DNA]</scope>
    <source>
        <strain evidence="4 5">WL48A</strain>
    </source>
</reference>
<dbReference type="PANTHER" id="PTHR45947:SF3">
    <property type="entry name" value="SULFOQUINOVOSYL TRANSFERASE SQD2"/>
    <property type="match status" value="1"/>
</dbReference>
<dbReference type="EMBL" id="JBFNXQ010000013">
    <property type="protein sequence ID" value="MEX5718061.1"/>
    <property type="molecule type" value="Genomic_DNA"/>
</dbReference>
<dbReference type="RefSeq" id="WP_369204536.1">
    <property type="nucleotide sequence ID" value="NZ_JBFNXQ010000013.1"/>
</dbReference>
<dbReference type="CDD" id="cd03801">
    <property type="entry name" value="GT4_PimA-like"/>
    <property type="match status" value="1"/>
</dbReference>
<accession>A0ABV3XBX7</accession>
<dbReference type="Pfam" id="PF13579">
    <property type="entry name" value="Glyco_trans_4_4"/>
    <property type="match status" value="1"/>
</dbReference>
<protein>
    <submittedName>
        <fullName evidence="4">Glycosyltransferase family 4 protein</fullName>
        <ecNumber evidence="4">2.4.-.-</ecNumber>
    </submittedName>
</protein>
<keyword evidence="2 4" id="KW-0808">Transferase</keyword>
<keyword evidence="1 4" id="KW-0328">Glycosyltransferase</keyword>
<keyword evidence="5" id="KW-1185">Reference proteome</keyword>
<evidence type="ECO:0000256" key="1">
    <source>
        <dbReference type="ARBA" id="ARBA00022676"/>
    </source>
</evidence>
<proteinExistence type="predicted"/>
<dbReference type="PANTHER" id="PTHR45947">
    <property type="entry name" value="SULFOQUINOVOSYL TRANSFERASE SQD2"/>
    <property type="match status" value="1"/>
</dbReference>
<evidence type="ECO:0000256" key="2">
    <source>
        <dbReference type="ARBA" id="ARBA00022679"/>
    </source>
</evidence>
<gene>
    <name evidence="4" type="ORF">ABQ292_06725</name>
</gene>
<dbReference type="Gene3D" id="3.40.50.2000">
    <property type="entry name" value="Glycogen Phosphorylase B"/>
    <property type="match status" value="2"/>
</dbReference>
<comment type="caution">
    <text evidence="4">The sequence shown here is derived from an EMBL/GenBank/DDBJ whole genome shotgun (WGS) entry which is preliminary data.</text>
</comment>
<evidence type="ECO:0000313" key="5">
    <source>
        <dbReference type="Proteomes" id="UP001560045"/>
    </source>
</evidence>
<dbReference type="InterPro" id="IPR050194">
    <property type="entry name" value="Glycosyltransferase_grp1"/>
</dbReference>
<name>A0ABV3XBX7_9ACTN</name>
<dbReference type="InterPro" id="IPR028098">
    <property type="entry name" value="Glyco_trans_4-like_N"/>
</dbReference>
<dbReference type="SUPFAM" id="SSF53756">
    <property type="entry name" value="UDP-Glycosyltransferase/glycogen phosphorylase"/>
    <property type="match status" value="1"/>
</dbReference>
<feature type="domain" description="Glycosyltransferase subfamily 4-like N-terminal" evidence="3">
    <location>
        <begin position="15"/>
        <end position="187"/>
    </location>
</feature>
<dbReference type="GO" id="GO:0016757">
    <property type="term" value="F:glycosyltransferase activity"/>
    <property type="evidence" value="ECO:0007669"/>
    <property type="project" value="UniProtKB-KW"/>
</dbReference>
<evidence type="ECO:0000259" key="3">
    <source>
        <dbReference type="Pfam" id="PF13579"/>
    </source>
</evidence>
<dbReference type="EC" id="2.4.-.-" evidence="4"/>
<dbReference type="Pfam" id="PF13692">
    <property type="entry name" value="Glyco_trans_1_4"/>
    <property type="match status" value="1"/>
</dbReference>
<dbReference type="Proteomes" id="UP001560045">
    <property type="component" value="Unassembled WGS sequence"/>
</dbReference>
<sequence>MRICFVSRRYWPAVSGMSVYAENLLRELVALGHEVVLVSQYRDDEAGTRVYGGGPPPPDRVPAGVEVHALPSRGETVVPADWEGDIDELVRTVVGLHADRPFDVLHAQYGYPPGLAVLAAARETGLPAVVSIQGGDGHWVGTCCGTHAHAMRTVVDSASAVLIGSASFRDEVVGNLGSDPARFTIVPGATDTRRFTPAERPLGALQDPPVLLFHGRVDRRKGVLDLLAALPDGVRLVVSGIGPDLDEARARADDRTTFLGYVPPDEAPAVYRSADVFVSPTYSEGFSNTLLEAMASGLPTVSTDSVGVVDCLRHEENGLLHEPGDVAGLRAALDRLLGDAGLRARLATTALEEVRRLYSWPVLARSIDAVYRQVAGTTPDGGWTVPADVDLSCRFRPAAHLL</sequence>